<name>A0A1F7IA22_9BACT</name>
<protein>
    <submittedName>
        <fullName evidence="1">Uncharacterized protein</fullName>
    </submittedName>
</protein>
<organism evidence="1 2">
    <name type="scientific">Candidatus Roizmanbacteria bacterium RIFCSPLOWO2_01_FULL_35_13</name>
    <dbReference type="NCBI Taxonomy" id="1802055"/>
    <lineage>
        <taxon>Bacteria</taxon>
        <taxon>Candidatus Roizmaniibacteriota</taxon>
    </lineage>
</organism>
<evidence type="ECO:0000313" key="1">
    <source>
        <dbReference type="EMBL" id="OGK40214.1"/>
    </source>
</evidence>
<dbReference type="Proteomes" id="UP000179270">
    <property type="component" value="Unassembled WGS sequence"/>
</dbReference>
<reference evidence="1 2" key="1">
    <citation type="journal article" date="2016" name="Nat. Commun.">
        <title>Thousands of microbial genomes shed light on interconnected biogeochemical processes in an aquifer system.</title>
        <authorList>
            <person name="Anantharaman K."/>
            <person name="Brown C.T."/>
            <person name="Hug L.A."/>
            <person name="Sharon I."/>
            <person name="Castelle C.J."/>
            <person name="Probst A.J."/>
            <person name="Thomas B.C."/>
            <person name="Singh A."/>
            <person name="Wilkins M.J."/>
            <person name="Karaoz U."/>
            <person name="Brodie E.L."/>
            <person name="Williams K.H."/>
            <person name="Hubbard S.S."/>
            <person name="Banfield J.F."/>
        </authorList>
    </citation>
    <scope>NUCLEOTIDE SEQUENCE [LARGE SCALE GENOMIC DNA]</scope>
</reference>
<dbReference type="EMBL" id="MGAF01000034">
    <property type="protein sequence ID" value="OGK40214.1"/>
    <property type="molecule type" value="Genomic_DNA"/>
</dbReference>
<gene>
    <name evidence="1" type="ORF">A3A74_06930</name>
</gene>
<proteinExistence type="predicted"/>
<dbReference type="AlphaFoldDB" id="A0A1F7IA22"/>
<sequence length="98" mass="10938">MLIKLSSLIILLIIFLNFNKPSFAHGGVQKASGPVTVDIFQDPLSPLVGEKVKLSYIFNDNELKSRIPDLPVKIKVIDTFTGDEAKDKVILETDKKNR</sequence>
<accession>A0A1F7IA22</accession>
<comment type="caution">
    <text evidence="1">The sequence shown here is derived from an EMBL/GenBank/DDBJ whole genome shotgun (WGS) entry which is preliminary data.</text>
</comment>
<evidence type="ECO:0000313" key="2">
    <source>
        <dbReference type="Proteomes" id="UP000179270"/>
    </source>
</evidence>